<evidence type="ECO:0000313" key="1">
    <source>
        <dbReference type="EMBL" id="EIW83401.1"/>
    </source>
</evidence>
<organism evidence="1 2">
    <name type="scientific">Coniophora puteana (strain RWD-64-598)</name>
    <name type="common">Brown rot fungus</name>
    <dbReference type="NCBI Taxonomy" id="741705"/>
    <lineage>
        <taxon>Eukaryota</taxon>
        <taxon>Fungi</taxon>
        <taxon>Dikarya</taxon>
        <taxon>Basidiomycota</taxon>
        <taxon>Agaricomycotina</taxon>
        <taxon>Agaricomycetes</taxon>
        <taxon>Agaricomycetidae</taxon>
        <taxon>Boletales</taxon>
        <taxon>Coniophorineae</taxon>
        <taxon>Coniophoraceae</taxon>
        <taxon>Coniophora</taxon>
    </lineage>
</organism>
<dbReference type="RefSeq" id="XP_007767176.1">
    <property type="nucleotide sequence ID" value="XM_007768986.1"/>
</dbReference>
<dbReference type="GeneID" id="19205107"/>
<accession>A0A5M3MXP4</accession>
<evidence type="ECO:0000313" key="2">
    <source>
        <dbReference type="Proteomes" id="UP000053558"/>
    </source>
</evidence>
<reference evidence="2" key="1">
    <citation type="journal article" date="2012" name="Science">
        <title>The Paleozoic origin of enzymatic lignin decomposition reconstructed from 31 fungal genomes.</title>
        <authorList>
            <person name="Floudas D."/>
            <person name="Binder M."/>
            <person name="Riley R."/>
            <person name="Barry K."/>
            <person name="Blanchette R.A."/>
            <person name="Henrissat B."/>
            <person name="Martinez A.T."/>
            <person name="Otillar R."/>
            <person name="Spatafora J.W."/>
            <person name="Yadav J.S."/>
            <person name="Aerts A."/>
            <person name="Benoit I."/>
            <person name="Boyd A."/>
            <person name="Carlson A."/>
            <person name="Copeland A."/>
            <person name="Coutinho P.M."/>
            <person name="de Vries R.P."/>
            <person name="Ferreira P."/>
            <person name="Findley K."/>
            <person name="Foster B."/>
            <person name="Gaskell J."/>
            <person name="Glotzer D."/>
            <person name="Gorecki P."/>
            <person name="Heitman J."/>
            <person name="Hesse C."/>
            <person name="Hori C."/>
            <person name="Igarashi K."/>
            <person name="Jurgens J.A."/>
            <person name="Kallen N."/>
            <person name="Kersten P."/>
            <person name="Kohler A."/>
            <person name="Kuees U."/>
            <person name="Kumar T.K.A."/>
            <person name="Kuo A."/>
            <person name="LaButti K."/>
            <person name="Larrondo L.F."/>
            <person name="Lindquist E."/>
            <person name="Ling A."/>
            <person name="Lombard V."/>
            <person name="Lucas S."/>
            <person name="Lundell T."/>
            <person name="Martin R."/>
            <person name="McLaughlin D.J."/>
            <person name="Morgenstern I."/>
            <person name="Morin E."/>
            <person name="Murat C."/>
            <person name="Nagy L.G."/>
            <person name="Nolan M."/>
            <person name="Ohm R.A."/>
            <person name="Patyshakuliyeva A."/>
            <person name="Rokas A."/>
            <person name="Ruiz-Duenas F.J."/>
            <person name="Sabat G."/>
            <person name="Salamov A."/>
            <person name="Samejima M."/>
            <person name="Schmutz J."/>
            <person name="Slot J.C."/>
            <person name="St John F."/>
            <person name="Stenlid J."/>
            <person name="Sun H."/>
            <person name="Sun S."/>
            <person name="Syed K."/>
            <person name="Tsang A."/>
            <person name="Wiebenga A."/>
            <person name="Young D."/>
            <person name="Pisabarro A."/>
            <person name="Eastwood D.C."/>
            <person name="Martin F."/>
            <person name="Cullen D."/>
            <person name="Grigoriev I.V."/>
            <person name="Hibbett D.S."/>
        </authorList>
    </citation>
    <scope>NUCLEOTIDE SEQUENCE [LARGE SCALE GENOMIC DNA]</scope>
    <source>
        <strain evidence="2">RWD-64-598 SS2</strain>
    </source>
</reference>
<dbReference type="KEGG" id="cput:CONPUDRAFT_164359"/>
<dbReference type="Proteomes" id="UP000053558">
    <property type="component" value="Unassembled WGS sequence"/>
</dbReference>
<keyword evidence="2" id="KW-1185">Reference proteome</keyword>
<name>A0A5M3MXP4_CONPW</name>
<dbReference type="AlphaFoldDB" id="A0A5M3MXP4"/>
<comment type="caution">
    <text evidence="1">The sequence shown here is derived from an EMBL/GenBank/DDBJ whole genome shotgun (WGS) entry which is preliminary data.</text>
</comment>
<proteinExistence type="predicted"/>
<dbReference type="EMBL" id="JH711576">
    <property type="protein sequence ID" value="EIW83401.1"/>
    <property type="molecule type" value="Genomic_DNA"/>
</dbReference>
<gene>
    <name evidence="1" type="ORF">CONPUDRAFT_164359</name>
</gene>
<sequence length="223" mass="25128">MACFLNSFLRKITPLGATFCTRVGRSSEEGPVAFFEALANGIAPDCLKSLTWSGEVDVKQYYFSEWQPHKAMTFSSFHRLLVFANLTHVDLDTRRAIHLGDADLQEIACSWRHLESLFINKETGWGRGAGLRVTLDGLVTFLGFLPRLRELCVVLDEDQLAGDASQLDARRKTMAERLRSYSPPRALHTVDLLDTFVSKREVKRVGELMWGIFPRGCSVSTWG</sequence>
<protein>
    <submittedName>
        <fullName evidence="1">Uncharacterized protein</fullName>
    </submittedName>
</protein>